<dbReference type="PANTHER" id="PTHR21705:SF12">
    <property type="entry name" value="FHF COMPLEX SUBUNIT HOOK-INTERACTING PROTEIN C-TERMINAL DOMAIN-CONTAINING PROTEIN"/>
    <property type="match status" value="1"/>
</dbReference>
<feature type="compositionally biased region" description="Basic and acidic residues" evidence="1">
    <location>
        <begin position="603"/>
        <end position="626"/>
    </location>
</feature>
<name>A0A7R9BQZ9_9CRUS</name>
<dbReference type="PANTHER" id="PTHR21705">
    <property type="entry name" value="RAI16 PROTEIN-RELATED"/>
    <property type="match status" value="1"/>
</dbReference>
<gene>
    <name evidence="2" type="ORF">NMOB1V02_LOCUS6122</name>
</gene>
<organism evidence="2">
    <name type="scientific">Notodromas monacha</name>
    <dbReference type="NCBI Taxonomy" id="399045"/>
    <lineage>
        <taxon>Eukaryota</taxon>
        <taxon>Metazoa</taxon>
        <taxon>Ecdysozoa</taxon>
        <taxon>Arthropoda</taxon>
        <taxon>Crustacea</taxon>
        <taxon>Oligostraca</taxon>
        <taxon>Ostracoda</taxon>
        <taxon>Podocopa</taxon>
        <taxon>Podocopida</taxon>
        <taxon>Cypridocopina</taxon>
        <taxon>Cypridoidea</taxon>
        <taxon>Cyprididae</taxon>
        <taxon>Notodromas</taxon>
    </lineage>
</organism>
<dbReference type="InterPro" id="IPR019384">
    <property type="entry name" value="FHIP"/>
</dbReference>
<feature type="region of interest" description="Disordered" evidence="1">
    <location>
        <begin position="507"/>
        <end position="537"/>
    </location>
</feature>
<dbReference type="EMBL" id="CAJPEX010001228">
    <property type="protein sequence ID" value="CAG0918568.1"/>
    <property type="molecule type" value="Genomic_DNA"/>
</dbReference>
<reference evidence="2" key="1">
    <citation type="submission" date="2020-11" db="EMBL/GenBank/DDBJ databases">
        <authorList>
            <person name="Tran Van P."/>
        </authorList>
    </citation>
    <scope>NUCLEOTIDE SEQUENCE</scope>
</reference>
<evidence type="ECO:0000313" key="2">
    <source>
        <dbReference type="EMBL" id="CAD7278416.1"/>
    </source>
</evidence>
<evidence type="ECO:0000256" key="1">
    <source>
        <dbReference type="SAM" id="MobiDB-lite"/>
    </source>
</evidence>
<sequence length="692" mass="77651">MFNLLSSALQSAVETLLVEEHAEILIQGGGKEETGSQTEPGPCMETVLENRMFGKLAQRARDDWPSGFKCHVLKFFIELLDIGIPASLLPHKAIFGPLMETIQVCGETNASPYEKEELEFLKAMSLKLKRFSDLAPCFLIPLNADSENPQEESKVVDPENAYFPIVRSFLCLMLSADYWISLEASHALLEFASCLDDWLCPALVAPVHVTFPEQRKCCTSLPEFLIERMVESFVELPKNLDPDKLEESNWRLRVEPEDEDWLQDLKHLGVKAKNVWETVDTTVTKVVDDALGAAGQSANRIAKEAFDFLSRGFQQLQFELDLKEAPDDEDVPVSDEPMESPSHVLEPTSRKVLSYLSRLDLADVFAASTPSLAAKQIGSCFGVTFLRDAIERRLFDPDPAVALLATSHLTKVVQQVSSGVLLKEISDWLLGANRLPEIRGKPCHLLKALLLERCRQSEDIALALETLRLFEVLLQKPCEDIIFNLVLANLVDRRYVNVDKLMNQCSSWSDEEEEREKKRAENGAFSPNSTPRSRTLAPTKIQRIVNEFLDMVPDCLRSSGEDDAGPAGATYEQYLADAHRQTRNALSQCRSFAWPREATSNAEDSKTTVREHDENSSSDSRPESDRSLSGAACDKSPFYEGSFLEMILDRFDNILDQIQIVGSEAPLKVAVNTVWATWDESLLWSRVRLTSM</sequence>
<proteinExistence type="predicted"/>
<accession>A0A7R9BQZ9</accession>
<protein>
    <submittedName>
        <fullName evidence="2">Uncharacterized protein</fullName>
    </submittedName>
</protein>
<keyword evidence="3" id="KW-1185">Reference proteome</keyword>
<dbReference type="Proteomes" id="UP000678499">
    <property type="component" value="Unassembled WGS sequence"/>
</dbReference>
<dbReference type="EMBL" id="OA883265">
    <property type="protein sequence ID" value="CAD7278416.1"/>
    <property type="molecule type" value="Genomic_DNA"/>
</dbReference>
<dbReference type="OrthoDB" id="5350595at2759"/>
<dbReference type="Pfam" id="PF10257">
    <property type="entry name" value="RAI16-like"/>
    <property type="match status" value="2"/>
</dbReference>
<dbReference type="AlphaFoldDB" id="A0A7R9BQZ9"/>
<feature type="region of interest" description="Disordered" evidence="1">
    <location>
        <begin position="597"/>
        <end position="633"/>
    </location>
</feature>
<evidence type="ECO:0000313" key="3">
    <source>
        <dbReference type="Proteomes" id="UP000678499"/>
    </source>
</evidence>